<evidence type="ECO:0000313" key="2">
    <source>
        <dbReference type="EMBL" id="MDR7320653.1"/>
    </source>
</evidence>
<evidence type="ECO:0000259" key="1">
    <source>
        <dbReference type="Pfam" id="PF13191"/>
    </source>
</evidence>
<dbReference type="InterPro" id="IPR027417">
    <property type="entry name" value="P-loop_NTPase"/>
</dbReference>
<dbReference type="Proteomes" id="UP001183629">
    <property type="component" value="Unassembled WGS sequence"/>
</dbReference>
<organism evidence="2 3">
    <name type="scientific">Catenuloplanes niger</name>
    <dbReference type="NCBI Taxonomy" id="587534"/>
    <lineage>
        <taxon>Bacteria</taxon>
        <taxon>Bacillati</taxon>
        <taxon>Actinomycetota</taxon>
        <taxon>Actinomycetes</taxon>
        <taxon>Micromonosporales</taxon>
        <taxon>Micromonosporaceae</taxon>
        <taxon>Catenuloplanes</taxon>
    </lineage>
</organism>
<dbReference type="RefSeq" id="WP_310409248.1">
    <property type="nucleotide sequence ID" value="NZ_JAVDYC010000001.1"/>
</dbReference>
<dbReference type="SUPFAM" id="SSF52540">
    <property type="entry name" value="P-loop containing nucleoside triphosphate hydrolases"/>
    <property type="match status" value="1"/>
</dbReference>
<feature type="domain" description="Orc1-like AAA ATPase" evidence="1">
    <location>
        <begin position="23"/>
        <end position="75"/>
    </location>
</feature>
<name>A0AAE4CRZ4_9ACTN</name>
<dbReference type="EMBL" id="JAVDYC010000001">
    <property type="protein sequence ID" value="MDR7320653.1"/>
    <property type="molecule type" value="Genomic_DNA"/>
</dbReference>
<proteinExistence type="predicted"/>
<keyword evidence="3" id="KW-1185">Reference proteome</keyword>
<dbReference type="Pfam" id="PF13191">
    <property type="entry name" value="AAA_16"/>
    <property type="match status" value="1"/>
</dbReference>
<gene>
    <name evidence="2" type="ORF">J2S44_000903</name>
</gene>
<dbReference type="Gene3D" id="3.40.50.300">
    <property type="entry name" value="P-loop containing nucleotide triphosphate hydrolases"/>
    <property type="match status" value="1"/>
</dbReference>
<reference evidence="2 3" key="1">
    <citation type="submission" date="2023-07" db="EMBL/GenBank/DDBJ databases">
        <title>Sequencing the genomes of 1000 actinobacteria strains.</title>
        <authorList>
            <person name="Klenk H.-P."/>
        </authorList>
    </citation>
    <scope>NUCLEOTIDE SEQUENCE [LARGE SCALE GENOMIC DNA]</scope>
    <source>
        <strain evidence="2 3">DSM 44711</strain>
    </source>
</reference>
<accession>A0AAE4CRZ4</accession>
<dbReference type="InterPro" id="IPR041664">
    <property type="entry name" value="AAA_16"/>
</dbReference>
<comment type="caution">
    <text evidence="2">The sequence shown here is derived from an EMBL/GenBank/DDBJ whole genome shotgun (WGS) entry which is preliminary data.</text>
</comment>
<evidence type="ECO:0000313" key="3">
    <source>
        <dbReference type="Proteomes" id="UP001183629"/>
    </source>
</evidence>
<protein>
    <recommendedName>
        <fullName evidence="1">Orc1-like AAA ATPase domain-containing protein</fullName>
    </recommendedName>
</protein>
<dbReference type="AlphaFoldDB" id="A0AAE4CRZ4"/>
<sequence>MSTTGAATAQIADLLRGQRQRSFVGRDEQIETFRAALAAPGVLFVHGAGGVGKSALLDAFAHHAAAEGRAVLRADTRHPLPAPEPGGQPVLLIDNYERLGRPDGWMREDYLPSLPAGSLVVLAGRDAPGPGWTADPAWRRLTTVMPLGNLPPEPARAYLSAEGIAPDHVTRLLDISHGHPLTLSMLVDAVRRGARPRTLADLPDLVGELLTRVVGTVPTPRHRTALEVCAHTPVTTEDLLRSVVGTDAAELFAWLRSLPFVEAGRYGLHPHDVVRDALDADLRWRDPDGYTAMAATLAAAQLERLRVTVDEDERFALMERGILLGAARTRFTSCHHPPPVLGVRADRLREHDSAPIVAMTSAWQGAEQAALAAYWLDHQPGAFRVFRTPSGEPAGYAACLELTEHDLGTDPGADTMWRWAHHNSPAQPGEKIRAWRFFVDRDHGQRPCPSSTLFIAAQTLDNMLLDDTAWTMVGAYAQAHEWTEMMAGGFAFAQVTGFTVGGTHYPVFAHDWRRAGVDAWRRQTRERQQGAPPRPAADGIALSRPVFAEAVRRALRDLHTPDRLRDNPLLASRTVRARLHEGQTPADGVRDLLRTAAGALRPDHGDLIDRTFLTPAKSQERVAAELHLSFSTYRRHRDRAVADITDWLWEREIHTLATPDGPHPSGARP</sequence>